<dbReference type="AlphaFoldDB" id="A0A9P4NE62"/>
<name>A0A9P4NE62_9PEZI</name>
<proteinExistence type="predicted"/>
<evidence type="ECO:0000313" key="2">
    <source>
        <dbReference type="Proteomes" id="UP000800235"/>
    </source>
</evidence>
<reference evidence="1" key="1">
    <citation type="journal article" date="2020" name="Stud. Mycol.">
        <title>101 Dothideomycetes genomes: a test case for predicting lifestyles and emergence of pathogens.</title>
        <authorList>
            <person name="Haridas S."/>
            <person name="Albert R."/>
            <person name="Binder M."/>
            <person name="Bloem J."/>
            <person name="Labutti K."/>
            <person name="Salamov A."/>
            <person name="Andreopoulos B."/>
            <person name="Baker S."/>
            <person name="Barry K."/>
            <person name="Bills G."/>
            <person name="Bluhm B."/>
            <person name="Cannon C."/>
            <person name="Castanera R."/>
            <person name="Culley D."/>
            <person name="Daum C."/>
            <person name="Ezra D."/>
            <person name="Gonzalez J."/>
            <person name="Henrissat B."/>
            <person name="Kuo A."/>
            <person name="Liang C."/>
            <person name="Lipzen A."/>
            <person name="Lutzoni F."/>
            <person name="Magnuson J."/>
            <person name="Mondo S."/>
            <person name="Nolan M."/>
            <person name="Ohm R."/>
            <person name="Pangilinan J."/>
            <person name="Park H.-J."/>
            <person name="Ramirez L."/>
            <person name="Alfaro M."/>
            <person name="Sun H."/>
            <person name="Tritt A."/>
            <person name="Yoshinaga Y."/>
            <person name="Zwiers L.-H."/>
            <person name="Turgeon B."/>
            <person name="Goodwin S."/>
            <person name="Spatafora J."/>
            <person name="Crous P."/>
            <person name="Grigoriev I."/>
        </authorList>
    </citation>
    <scope>NUCLEOTIDE SEQUENCE</scope>
    <source>
        <strain evidence="1">CBS 130266</strain>
    </source>
</reference>
<accession>A0A9P4NE62</accession>
<evidence type="ECO:0000313" key="1">
    <source>
        <dbReference type="EMBL" id="KAF2416323.1"/>
    </source>
</evidence>
<comment type="caution">
    <text evidence="1">The sequence shown here is derived from an EMBL/GenBank/DDBJ whole genome shotgun (WGS) entry which is preliminary data.</text>
</comment>
<dbReference type="Proteomes" id="UP000800235">
    <property type="component" value="Unassembled WGS sequence"/>
</dbReference>
<dbReference type="OrthoDB" id="10352875at2759"/>
<organism evidence="1 2">
    <name type="scientific">Tothia fuscella</name>
    <dbReference type="NCBI Taxonomy" id="1048955"/>
    <lineage>
        <taxon>Eukaryota</taxon>
        <taxon>Fungi</taxon>
        <taxon>Dikarya</taxon>
        <taxon>Ascomycota</taxon>
        <taxon>Pezizomycotina</taxon>
        <taxon>Dothideomycetes</taxon>
        <taxon>Pleosporomycetidae</taxon>
        <taxon>Venturiales</taxon>
        <taxon>Cylindrosympodiaceae</taxon>
        <taxon>Tothia</taxon>
    </lineage>
</organism>
<gene>
    <name evidence="1" type="ORF">EJ08DRAFT_654755</name>
</gene>
<protein>
    <submittedName>
        <fullName evidence="1">Uncharacterized protein</fullName>
    </submittedName>
</protein>
<keyword evidence="2" id="KW-1185">Reference proteome</keyword>
<dbReference type="EMBL" id="MU007163">
    <property type="protein sequence ID" value="KAF2416323.1"/>
    <property type="molecule type" value="Genomic_DNA"/>
</dbReference>
<sequence>MSTSIVFRCSRTVSLQAYQPQETARKKNTVSDSFCDVQISEHATPTPAVFRAACWSSAENCHEQVEGKHKTKTMSVIIHADNTWTNEETGEQGYDEKAEKEAMEKDLAELNAKAEGMVPLTGEDFDKVPQTPPLRVFQLYPYRS</sequence>